<gene>
    <name evidence="2" type="ORF">NCTC9695_03467</name>
</gene>
<evidence type="ECO:0000313" key="2">
    <source>
        <dbReference type="EMBL" id="VEB43013.1"/>
    </source>
</evidence>
<sequence length="79" mass="8081">MGDEVVLPREEFRELLEAAAKQGARQALDEAGVDDAVRLAKRVDGISDAILKALAGGIVVGLLAAIWAGVSVLAKAKGG</sequence>
<dbReference type="RefSeq" id="WP_043619213.1">
    <property type="nucleotide sequence ID" value="NZ_CP069442.1"/>
</dbReference>
<proteinExistence type="predicted"/>
<dbReference type="GeneID" id="66368127"/>
<accession>A0A3S4I7W2</accession>
<keyword evidence="1" id="KW-1133">Transmembrane helix</keyword>
<evidence type="ECO:0000313" key="3">
    <source>
        <dbReference type="Proteomes" id="UP000275777"/>
    </source>
</evidence>
<feature type="transmembrane region" description="Helical" evidence="1">
    <location>
        <begin position="49"/>
        <end position="74"/>
    </location>
</feature>
<name>A0A3S4I7W2_CHRVL</name>
<keyword evidence="1" id="KW-0472">Membrane</keyword>
<organism evidence="2 3">
    <name type="scientific">Chromobacterium violaceum</name>
    <dbReference type="NCBI Taxonomy" id="536"/>
    <lineage>
        <taxon>Bacteria</taxon>
        <taxon>Pseudomonadati</taxon>
        <taxon>Pseudomonadota</taxon>
        <taxon>Betaproteobacteria</taxon>
        <taxon>Neisseriales</taxon>
        <taxon>Chromobacteriaceae</taxon>
        <taxon>Chromobacterium</taxon>
    </lineage>
</organism>
<dbReference type="Proteomes" id="UP000275777">
    <property type="component" value="Chromosome"/>
</dbReference>
<keyword evidence="1" id="KW-0812">Transmembrane</keyword>
<reference evidence="2 3" key="1">
    <citation type="submission" date="2018-12" db="EMBL/GenBank/DDBJ databases">
        <authorList>
            <consortium name="Pathogen Informatics"/>
        </authorList>
    </citation>
    <scope>NUCLEOTIDE SEQUENCE [LARGE SCALE GENOMIC DNA]</scope>
    <source>
        <strain evidence="2 3">NCTC9695</strain>
    </source>
</reference>
<dbReference type="EMBL" id="LR134182">
    <property type="protein sequence ID" value="VEB43013.1"/>
    <property type="molecule type" value="Genomic_DNA"/>
</dbReference>
<protein>
    <submittedName>
        <fullName evidence="2">Uncharacterized protein</fullName>
    </submittedName>
</protein>
<dbReference type="AlphaFoldDB" id="A0A3S4I7W2"/>
<evidence type="ECO:0000256" key="1">
    <source>
        <dbReference type="SAM" id="Phobius"/>
    </source>
</evidence>